<evidence type="ECO:0000256" key="1">
    <source>
        <dbReference type="SAM" id="MobiDB-lite"/>
    </source>
</evidence>
<dbReference type="PANTHER" id="PTHR31286">
    <property type="entry name" value="GLYCINE-RICH CELL WALL STRUCTURAL PROTEIN 1.8-LIKE"/>
    <property type="match status" value="1"/>
</dbReference>
<dbReference type="Proteomes" id="UP001153555">
    <property type="component" value="Unassembled WGS sequence"/>
</dbReference>
<dbReference type="AlphaFoldDB" id="A0A9N7N5D3"/>
<accession>A0A9N7N5D3</accession>
<keyword evidence="4" id="KW-1185">Reference proteome</keyword>
<dbReference type="PANTHER" id="PTHR31286:SF178">
    <property type="entry name" value="DUF4283 DOMAIN-CONTAINING PROTEIN"/>
    <property type="match status" value="1"/>
</dbReference>
<feature type="region of interest" description="Disordered" evidence="1">
    <location>
        <begin position="159"/>
        <end position="180"/>
    </location>
</feature>
<protein>
    <recommendedName>
        <fullName evidence="2">DUF4283 domain-containing protein</fullName>
    </recommendedName>
</protein>
<dbReference type="InterPro" id="IPR025558">
    <property type="entry name" value="DUF4283"/>
</dbReference>
<dbReference type="OrthoDB" id="1750606at2759"/>
<reference evidence="3" key="1">
    <citation type="submission" date="2019-12" db="EMBL/GenBank/DDBJ databases">
        <authorList>
            <person name="Scholes J."/>
        </authorList>
    </citation>
    <scope>NUCLEOTIDE SEQUENCE</scope>
</reference>
<evidence type="ECO:0000313" key="4">
    <source>
        <dbReference type="Proteomes" id="UP001153555"/>
    </source>
</evidence>
<gene>
    <name evidence="3" type="ORF">SHERM_20553</name>
</gene>
<organism evidence="3 4">
    <name type="scientific">Striga hermonthica</name>
    <name type="common">Purple witchweed</name>
    <name type="synonym">Buchnera hermonthica</name>
    <dbReference type="NCBI Taxonomy" id="68872"/>
    <lineage>
        <taxon>Eukaryota</taxon>
        <taxon>Viridiplantae</taxon>
        <taxon>Streptophyta</taxon>
        <taxon>Embryophyta</taxon>
        <taxon>Tracheophyta</taxon>
        <taxon>Spermatophyta</taxon>
        <taxon>Magnoliopsida</taxon>
        <taxon>eudicotyledons</taxon>
        <taxon>Gunneridae</taxon>
        <taxon>Pentapetalae</taxon>
        <taxon>asterids</taxon>
        <taxon>lamiids</taxon>
        <taxon>Lamiales</taxon>
        <taxon>Orobanchaceae</taxon>
        <taxon>Buchnereae</taxon>
        <taxon>Striga</taxon>
    </lineage>
</organism>
<comment type="caution">
    <text evidence="3">The sequence shown here is derived from an EMBL/GenBank/DDBJ whole genome shotgun (WGS) entry which is preliminary data.</text>
</comment>
<proteinExistence type="predicted"/>
<sequence>MDSDLIAKLQKFDISAKEESGVTLSEDDIVVGIQECSRSLIGKIYGEKKANLMGLKDTLRSIWKTQHPFTTRLVGQNTFQFVFQSEEEKQKILTGKSWSFDRQYILLKEWTNVSIQWADEEHVDLWVQIHGLPLHWISADTGIKIGKIFHWSRAFTQADGDSTKTTSPGHTNHNSYSTPR</sequence>
<dbReference type="InterPro" id="IPR040256">
    <property type="entry name" value="At4g02000-like"/>
</dbReference>
<dbReference type="EMBL" id="CACSLK010024540">
    <property type="protein sequence ID" value="CAA0823393.1"/>
    <property type="molecule type" value="Genomic_DNA"/>
</dbReference>
<evidence type="ECO:0000259" key="2">
    <source>
        <dbReference type="Pfam" id="PF14111"/>
    </source>
</evidence>
<dbReference type="Pfam" id="PF14111">
    <property type="entry name" value="DUF4283"/>
    <property type="match status" value="1"/>
</dbReference>
<feature type="domain" description="DUF4283" evidence="2">
    <location>
        <begin position="34"/>
        <end position="112"/>
    </location>
</feature>
<name>A0A9N7N5D3_STRHE</name>
<evidence type="ECO:0000313" key="3">
    <source>
        <dbReference type="EMBL" id="CAA0823393.1"/>
    </source>
</evidence>